<evidence type="ECO:0000313" key="7">
    <source>
        <dbReference type="Proteomes" id="UP001589747"/>
    </source>
</evidence>
<dbReference type="Proteomes" id="UP001589747">
    <property type="component" value="Unassembled WGS sequence"/>
</dbReference>
<dbReference type="SUPFAM" id="SSF53850">
    <property type="entry name" value="Periplasmic binding protein-like II"/>
    <property type="match status" value="1"/>
</dbReference>
<feature type="chain" id="PRO_5045729732" evidence="5">
    <location>
        <begin position="21"/>
        <end position="446"/>
    </location>
</feature>
<keyword evidence="3 5" id="KW-0732">Signal</keyword>
<dbReference type="PANTHER" id="PTHR30061:SF50">
    <property type="entry name" value="MALTOSE_MALTODEXTRIN-BINDING PERIPLASMIC PROTEIN"/>
    <property type="match status" value="1"/>
</dbReference>
<dbReference type="Pfam" id="PF01547">
    <property type="entry name" value="SBP_bac_1"/>
    <property type="match status" value="1"/>
</dbReference>
<comment type="caution">
    <text evidence="6">The sequence shown here is derived from an EMBL/GenBank/DDBJ whole genome shotgun (WGS) entry which is preliminary data.</text>
</comment>
<reference evidence="6 7" key="1">
    <citation type="submission" date="2024-09" db="EMBL/GenBank/DDBJ databases">
        <authorList>
            <person name="Sun Q."/>
            <person name="Mori K."/>
        </authorList>
    </citation>
    <scope>NUCLEOTIDE SEQUENCE [LARGE SCALE GENOMIC DNA]</scope>
    <source>
        <strain evidence="6 7">TISTR 2452</strain>
    </source>
</reference>
<dbReference type="InterPro" id="IPR006059">
    <property type="entry name" value="SBP"/>
</dbReference>
<name>A0ABV5KVD2_9BACL</name>
<dbReference type="RefSeq" id="WP_377499212.1">
    <property type="nucleotide sequence ID" value="NZ_JBHMDO010000039.1"/>
</dbReference>
<evidence type="ECO:0000256" key="1">
    <source>
        <dbReference type="ARBA" id="ARBA00008520"/>
    </source>
</evidence>
<proteinExistence type="inferred from homology"/>
<dbReference type="Gene3D" id="3.40.190.10">
    <property type="entry name" value="Periplasmic binding protein-like II"/>
    <property type="match status" value="1"/>
</dbReference>
<evidence type="ECO:0000313" key="6">
    <source>
        <dbReference type="EMBL" id="MFB9329187.1"/>
    </source>
</evidence>
<feature type="compositionally biased region" description="Gly residues" evidence="4">
    <location>
        <begin position="32"/>
        <end position="49"/>
    </location>
</feature>
<keyword evidence="7" id="KW-1185">Reference proteome</keyword>
<evidence type="ECO:0000256" key="3">
    <source>
        <dbReference type="ARBA" id="ARBA00022729"/>
    </source>
</evidence>
<evidence type="ECO:0000256" key="5">
    <source>
        <dbReference type="SAM" id="SignalP"/>
    </source>
</evidence>
<keyword evidence="2" id="KW-0813">Transport</keyword>
<dbReference type="CDD" id="cd14748">
    <property type="entry name" value="PBP2_UgpB"/>
    <property type="match status" value="1"/>
</dbReference>
<dbReference type="PROSITE" id="PS51257">
    <property type="entry name" value="PROKAR_LIPOPROTEIN"/>
    <property type="match status" value="1"/>
</dbReference>
<feature type="region of interest" description="Disordered" evidence="4">
    <location>
        <begin position="32"/>
        <end position="58"/>
    </location>
</feature>
<evidence type="ECO:0000256" key="4">
    <source>
        <dbReference type="SAM" id="MobiDB-lite"/>
    </source>
</evidence>
<dbReference type="EMBL" id="JBHMDO010000039">
    <property type="protein sequence ID" value="MFB9329187.1"/>
    <property type="molecule type" value="Genomic_DNA"/>
</dbReference>
<accession>A0ABV5KVD2</accession>
<comment type="similarity">
    <text evidence="1">Belongs to the bacterial solute-binding protein 1 family.</text>
</comment>
<feature type="signal peptide" evidence="5">
    <location>
        <begin position="1"/>
        <end position="20"/>
    </location>
</feature>
<organism evidence="6 7">
    <name type="scientific">Paenibacillus aurantiacus</name>
    <dbReference type="NCBI Taxonomy" id="1936118"/>
    <lineage>
        <taxon>Bacteria</taxon>
        <taxon>Bacillati</taxon>
        <taxon>Bacillota</taxon>
        <taxon>Bacilli</taxon>
        <taxon>Bacillales</taxon>
        <taxon>Paenibacillaceae</taxon>
        <taxon>Paenibacillus</taxon>
    </lineage>
</organism>
<evidence type="ECO:0000256" key="2">
    <source>
        <dbReference type="ARBA" id="ARBA00022448"/>
    </source>
</evidence>
<gene>
    <name evidence="6" type="ORF">ACFFSY_24900</name>
</gene>
<sequence>MTRTVKVLSVMMLASSLVLAAGCSSNNGSNNGGNDGGANNGTASGGTNGGTNAAEGNGGEAAAEKADILFWTPFSGADGEFMKKIVEKYNSAQDTYKVKLVIQPNGEYYKQLDVALSAGKERPDLAIMHVDQIPTYQNKGQLQPMDDLAGAAGINKADYVEAPVNYETIDGKWYGIPLDIHPLVMYYNKDLFEKAGITAPPTNRAEFEAAVEKLTDKDKKIYGYALPTLWPQQFIFPTLVWQNGGELWNGSDVAYNSPEAVEMVQWMRGLVDKGVSPANVQQDGENTLFLQGKNAIQFNGPWMKGQFDEAGIHYGVAPVPQIGKAKQAVYAGSHNFVVPKDVTDAAVIKGIGDFLKYVSTNSMDWAASGQALASKPMLESADFQALEMQSNVAKSFDYVQFAPNVLNWATISDPIWGELSNALLGKKDAQKAMDDAAAKSRQAMKK</sequence>
<protein>
    <submittedName>
        <fullName evidence="6">ABC transporter substrate-binding protein</fullName>
    </submittedName>
</protein>
<dbReference type="PANTHER" id="PTHR30061">
    <property type="entry name" value="MALTOSE-BINDING PERIPLASMIC PROTEIN"/>
    <property type="match status" value="1"/>
</dbReference>